<dbReference type="SUPFAM" id="SSF53335">
    <property type="entry name" value="S-adenosyl-L-methionine-dependent methyltransferases"/>
    <property type="match status" value="1"/>
</dbReference>
<proteinExistence type="predicted"/>
<organism evidence="2 3">
    <name type="scientific">Microbulbifer pacificus</name>
    <dbReference type="NCBI Taxonomy" id="407164"/>
    <lineage>
        <taxon>Bacteria</taxon>
        <taxon>Pseudomonadati</taxon>
        <taxon>Pseudomonadota</taxon>
        <taxon>Gammaproteobacteria</taxon>
        <taxon>Cellvibrionales</taxon>
        <taxon>Microbulbiferaceae</taxon>
        <taxon>Microbulbifer</taxon>
    </lineage>
</organism>
<dbReference type="InterPro" id="IPR029063">
    <property type="entry name" value="SAM-dependent_MTases_sf"/>
</dbReference>
<keyword evidence="2" id="KW-0808">Transferase</keyword>
<dbReference type="PANTHER" id="PTHR43317">
    <property type="entry name" value="THERMOSPERMINE SYNTHASE ACAULIS5"/>
    <property type="match status" value="1"/>
</dbReference>
<dbReference type="PANTHER" id="PTHR43317:SF1">
    <property type="entry name" value="THERMOSPERMINE SYNTHASE ACAULIS5"/>
    <property type="match status" value="1"/>
</dbReference>
<dbReference type="GO" id="GO:0006596">
    <property type="term" value="P:polyamine biosynthetic process"/>
    <property type="evidence" value="ECO:0007669"/>
    <property type="project" value="UniProtKB-KW"/>
</dbReference>
<keyword evidence="3" id="KW-1185">Reference proteome</keyword>
<protein>
    <submittedName>
        <fullName evidence="2">Class I SAM-dependent methyltransferase</fullName>
    </submittedName>
</protein>
<evidence type="ECO:0000313" key="3">
    <source>
        <dbReference type="Proteomes" id="UP001302477"/>
    </source>
</evidence>
<accession>A0AAU0N030</accession>
<dbReference type="AlphaFoldDB" id="A0AAU0N030"/>
<dbReference type="Pfam" id="PF01564">
    <property type="entry name" value="Spermine_synth"/>
    <property type="match status" value="1"/>
</dbReference>
<name>A0AAU0N030_9GAMM</name>
<dbReference type="GO" id="GO:0008168">
    <property type="term" value="F:methyltransferase activity"/>
    <property type="evidence" value="ECO:0007669"/>
    <property type="project" value="UniProtKB-KW"/>
</dbReference>
<dbReference type="GO" id="GO:0032259">
    <property type="term" value="P:methylation"/>
    <property type="evidence" value="ECO:0007669"/>
    <property type="project" value="UniProtKB-KW"/>
</dbReference>
<dbReference type="RefSeq" id="WP_318953901.1">
    <property type="nucleotide sequence ID" value="NZ_CP137555.1"/>
</dbReference>
<dbReference type="Proteomes" id="UP001302477">
    <property type="component" value="Chromosome"/>
</dbReference>
<dbReference type="CDD" id="cd02440">
    <property type="entry name" value="AdoMet_MTases"/>
    <property type="match status" value="1"/>
</dbReference>
<keyword evidence="2" id="KW-0489">Methyltransferase</keyword>
<reference evidence="2 3" key="1">
    <citation type="submission" date="2023-10" db="EMBL/GenBank/DDBJ databases">
        <title>Description of Microbulbifer bruguierae sp. nov., isolated from the sediments of mangrove plant Bruguiera sexangula and comparative genomic analyses of the genus Microbulbifer.</title>
        <authorList>
            <person name="Long M."/>
        </authorList>
    </citation>
    <scope>NUCLEOTIDE SEQUENCE [LARGE SCALE GENOMIC DNA]</scope>
    <source>
        <strain evidence="2 3">SPO729</strain>
    </source>
</reference>
<sequence length="248" mass="27454">MALIWQKQVGTNRYEVRTHGATVRLYSNGVFHSQWNPNDPLKGSLWELLLLPAFFLPQGRVRRVLILGVGGGALIRLLQRFVQPEQIVGVDIDRHHLMVAKKFFGVRDATLVCADARVFVAELAADSNSEPFDLIVDDLFGHCDGVAERAIAADKSWCSQLLKLLAPGGLLVSNFGCRCELLESGWCAPEIRPRLQGAYSADLPGYENCVGVFSPAPLSRSLLTKWAPAQINPSNPSRKLQARLRILR</sequence>
<gene>
    <name evidence="2" type="ORF">R5R33_17045</name>
</gene>
<dbReference type="EMBL" id="CP137555">
    <property type="protein sequence ID" value="WOX05429.1"/>
    <property type="molecule type" value="Genomic_DNA"/>
</dbReference>
<evidence type="ECO:0000256" key="1">
    <source>
        <dbReference type="ARBA" id="ARBA00023115"/>
    </source>
</evidence>
<dbReference type="KEGG" id="mpaf:R5R33_17045"/>
<keyword evidence="1" id="KW-0620">Polyamine biosynthesis</keyword>
<dbReference type="Gene3D" id="3.40.50.150">
    <property type="entry name" value="Vaccinia Virus protein VP39"/>
    <property type="match status" value="1"/>
</dbReference>
<evidence type="ECO:0000313" key="2">
    <source>
        <dbReference type="EMBL" id="WOX05429.1"/>
    </source>
</evidence>